<reference evidence="7 8" key="1">
    <citation type="journal article" date="2024" name="Nat. Commun.">
        <title>Phylogenomics reveals the evolutionary origins of lichenization in chlorophyte algae.</title>
        <authorList>
            <person name="Puginier C."/>
            <person name="Libourel C."/>
            <person name="Otte J."/>
            <person name="Skaloud P."/>
            <person name="Haon M."/>
            <person name="Grisel S."/>
            <person name="Petersen M."/>
            <person name="Berrin J.G."/>
            <person name="Delaux P.M."/>
            <person name="Dal Grande F."/>
            <person name="Keller J."/>
        </authorList>
    </citation>
    <scope>NUCLEOTIDE SEQUENCE [LARGE SCALE GENOMIC DNA]</scope>
    <source>
        <strain evidence="7 8">SAG 2523</strain>
    </source>
</reference>
<evidence type="ECO:0000256" key="6">
    <source>
        <dbReference type="SAM" id="Phobius"/>
    </source>
</evidence>
<evidence type="ECO:0000256" key="5">
    <source>
        <dbReference type="SAM" id="MobiDB-lite"/>
    </source>
</evidence>
<dbReference type="GO" id="GO:0009507">
    <property type="term" value="C:chloroplast"/>
    <property type="evidence" value="ECO:0007669"/>
    <property type="project" value="UniProtKB-SubCell"/>
</dbReference>
<dbReference type="GO" id="GO:0016020">
    <property type="term" value="C:membrane"/>
    <property type="evidence" value="ECO:0007669"/>
    <property type="project" value="UniProtKB-SubCell"/>
</dbReference>
<gene>
    <name evidence="7" type="ORF">WJX84_002609</name>
</gene>
<dbReference type="SUPFAM" id="SSF103511">
    <property type="entry name" value="Chlorophyll a-b binding protein"/>
    <property type="match status" value="1"/>
</dbReference>
<feature type="transmembrane region" description="Helical" evidence="6">
    <location>
        <begin position="149"/>
        <end position="168"/>
    </location>
</feature>
<sequence length="247" mass="25843">MNLQLCSLVSGSKATAVQTLRRGAPVLSRRTHRSSCVAVRAADGPPETSSGNDSYSKIEAPVRGTIPDGGIPVSDRDVGLGDLNEVLKSKSDNPDKSVGAFNLGDAFRFTGAVPEVANSRLAMLGIVAAMGAELYSGQNVFSQIKSAPIPIALTFLTLIVATAVPIFRGTPRRGTALFSSDAELINGRFAMVGFFFLVLSTSLTGKFFPLLPAHSNTPNIITSAPSYPHTVSTSQSPAAVKPAPELK</sequence>
<name>A0AAW1RWT0_9CHLO</name>
<protein>
    <submittedName>
        <fullName evidence="7">Uncharacterized protein</fullName>
    </submittedName>
</protein>
<evidence type="ECO:0000256" key="3">
    <source>
        <dbReference type="ARBA" id="ARBA00022989"/>
    </source>
</evidence>
<evidence type="ECO:0000256" key="1">
    <source>
        <dbReference type="ARBA" id="ARBA00004141"/>
    </source>
</evidence>
<feature type="transmembrane region" description="Helical" evidence="6">
    <location>
        <begin position="189"/>
        <end position="208"/>
    </location>
</feature>
<feature type="compositionally biased region" description="Polar residues" evidence="5">
    <location>
        <begin position="226"/>
        <end position="237"/>
    </location>
</feature>
<evidence type="ECO:0000313" key="8">
    <source>
        <dbReference type="Proteomes" id="UP001485043"/>
    </source>
</evidence>
<comment type="subcellular location">
    <subcellularLocation>
        <location evidence="1">Membrane</location>
        <topology evidence="1">Multi-pass membrane protein</topology>
    </subcellularLocation>
</comment>
<keyword evidence="4 6" id="KW-0472">Membrane</keyword>
<keyword evidence="2 6" id="KW-0812">Transmembrane</keyword>
<comment type="caution">
    <text evidence="7">The sequence shown here is derived from an EMBL/GenBank/DDBJ whole genome shotgun (WGS) entry which is preliminary data.</text>
</comment>
<dbReference type="EMBL" id="JALJOV010001923">
    <property type="protein sequence ID" value="KAK9838231.1"/>
    <property type="molecule type" value="Genomic_DNA"/>
</dbReference>
<evidence type="ECO:0000256" key="4">
    <source>
        <dbReference type="ARBA" id="ARBA00023136"/>
    </source>
</evidence>
<evidence type="ECO:0000313" key="7">
    <source>
        <dbReference type="EMBL" id="KAK9838231.1"/>
    </source>
</evidence>
<proteinExistence type="predicted"/>
<organism evidence="7 8">
    <name type="scientific">Apatococcus fuscideae</name>
    <dbReference type="NCBI Taxonomy" id="2026836"/>
    <lineage>
        <taxon>Eukaryota</taxon>
        <taxon>Viridiplantae</taxon>
        <taxon>Chlorophyta</taxon>
        <taxon>core chlorophytes</taxon>
        <taxon>Trebouxiophyceae</taxon>
        <taxon>Chlorellales</taxon>
        <taxon>Chlorellaceae</taxon>
        <taxon>Apatococcus</taxon>
    </lineage>
</organism>
<dbReference type="PANTHER" id="PTHR14154">
    <property type="entry name" value="UPF0041 BRAIN PROTEIN 44-RELATED"/>
    <property type="match status" value="1"/>
</dbReference>
<feature type="region of interest" description="Disordered" evidence="5">
    <location>
        <begin position="226"/>
        <end position="247"/>
    </location>
</feature>
<dbReference type="Proteomes" id="UP001485043">
    <property type="component" value="Unassembled WGS sequence"/>
</dbReference>
<dbReference type="AlphaFoldDB" id="A0AAW1RWT0"/>
<keyword evidence="8" id="KW-1185">Reference proteome</keyword>
<accession>A0AAW1RWT0</accession>
<evidence type="ECO:0000256" key="2">
    <source>
        <dbReference type="ARBA" id="ARBA00022692"/>
    </source>
</evidence>
<keyword evidence="3 6" id="KW-1133">Transmembrane helix</keyword>